<evidence type="ECO:0000313" key="4">
    <source>
        <dbReference type="Proteomes" id="UP000185990"/>
    </source>
</evidence>
<sequence>MNRFFLRLLLLVPLAVVAGCSSQSSRTVPGQTPEQVRARIVQLLPARIADRQGWATDIHAAFSAQGLAPTDENLCSVLAVTEQESNFQADPPVPGLAKIARTEINRRAGKLHIPEFVVRSALSISSPTGKTYNQRLDAARTEGELSAIFDDFIGMVPLGKSLFGNLNPVHTGGPMQVSIAFAQKQARDYPYPVAGTIRQEVFTRRGGMYFGIAHLLGYPVDYTQSLYRFADFNAGWYASRNAAFQNAVSQVSGIPLTLDGDLTIPGSYALGSTERAVRALGKQLNLSDNAIRNQLLKGDRLEFDQTDVYRKVFALADRQQGKPLPRAVLPGITLQSPKITRNLTTAWFAKRVDERRQRCMSRASTLKSPMAL</sequence>
<comment type="caution">
    <text evidence="3">The sequence shown here is derived from an EMBL/GenBank/DDBJ whole genome shotgun (WGS) entry which is preliminary data.</text>
</comment>
<dbReference type="EMBL" id="MPJC01000004">
    <property type="protein sequence ID" value="OKA22492.1"/>
    <property type="molecule type" value="Genomic_DNA"/>
</dbReference>
<organism evidence="3 4">
    <name type="scientific">Pseudomonas versuta</name>
    <dbReference type="NCBI Taxonomy" id="1788301"/>
    <lineage>
        <taxon>Bacteria</taxon>
        <taxon>Pseudomonadati</taxon>
        <taxon>Pseudomonadota</taxon>
        <taxon>Gammaproteobacteria</taxon>
        <taxon>Pseudomonadales</taxon>
        <taxon>Pseudomonadaceae</taxon>
        <taxon>Pseudomonas</taxon>
    </lineage>
</organism>
<evidence type="ECO:0000313" key="3">
    <source>
        <dbReference type="EMBL" id="OKA27201.1"/>
    </source>
</evidence>
<dbReference type="PROSITE" id="PS51257">
    <property type="entry name" value="PROKAR_LIPOPROTEIN"/>
    <property type="match status" value="1"/>
</dbReference>
<reference evidence="2 5" key="2">
    <citation type="submission" date="2016-11" db="EMBL/GenBank/DDBJ databases">
        <title>Draft genome of Pseudomonas versuta A4R1.5.</title>
        <authorList>
            <person name="See-Too W.-S."/>
        </authorList>
    </citation>
    <scope>NUCLEOTIDE SEQUENCE [LARGE SCALE GENOMIC DNA]</scope>
    <source>
        <strain evidence="2 5">A4R1.5</strain>
    </source>
</reference>
<name>A0A853ZWK3_9PSED</name>
<keyword evidence="5" id="KW-1185">Reference proteome</keyword>
<dbReference type="Proteomes" id="UP000185990">
    <property type="component" value="Unassembled WGS sequence"/>
</dbReference>
<dbReference type="RefSeq" id="WP_073509135.1">
    <property type="nucleotide sequence ID" value="NZ_CP012676.1"/>
</dbReference>
<dbReference type="InterPro" id="IPR011673">
    <property type="entry name" value="DUF1615"/>
</dbReference>
<accession>A0A853ZWK3</accession>
<proteinExistence type="predicted"/>
<keyword evidence="1" id="KW-0732">Signal</keyword>
<dbReference type="Pfam" id="PF07759">
    <property type="entry name" value="DUF1615"/>
    <property type="match status" value="1"/>
</dbReference>
<gene>
    <name evidence="2" type="ORF">BOH73_08710</name>
    <name evidence="3" type="ORF">BOH74_05305</name>
</gene>
<feature type="signal peptide" evidence="1">
    <location>
        <begin position="1"/>
        <end position="18"/>
    </location>
</feature>
<feature type="chain" id="PRO_5032654126" description="Lipoprotein" evidence="1">
    <location>
        <begin position="19"/>
        <end position="372"/>
    </location>
</feature>
<protein>
    <recommendedName>
        <fullName evidence="6">Lipoprotein</fullName>
    </recommendedName>
</protein>
<dbReference type="AlphaFoldDB" id="A0A853ZWK3"/>
<evidence type="ECO:0000313" key="2">
    <source>
        <dbReference type="EMBL" id="OKA22492.1"/>
    </source>
</evidence>
<evidence type="ECO:0008006" key="6">
    <source>
        <dbReference type="Google" id="ProtNLM"/>
    </source>
</evidence>
<reference evidence="3 4" key="1">
    <citation type="submission" date="2016-11" db="EMBL/GenBank/DDBJ databases">
        <title>Draft genome of Pseudomonas versuta A4R1.12.</title>
        <authorList>
            <person name="See-Too W.-S."/>
        </authorList>
    </citation>
    <scope>NUCLEOTIDE SEQUENCE [LARGE SCALE GENOMIC DNA]</scope>
    <source>
        <strain evidence="3 4">A4R1.12</strain>
    </source>
</reference>
<evidence type="ECO:0000256" key="1">
    <source>
        <dbReference type="SAM" id="SignalP"/>
    </source>
</evidence>
<dbReference type="EMBL" id="MPJD01000010">
    <property type="protein sequence ID" value="OKA27201.1"/>
    <property type="molecule type" value="Genomic_DNA"/>
</dbReference>
<dbReference type="OrthoDB" id="596976at2"/>
<evidence type="ECO:0000313" key="5">
    <source>
        <dbReference type="Proteomes" id="UP000186677"/>
    </source>
</evidence>
<dbReference type="Proteomes" id="UP000186677">
    <property type="component" value="Unassembled WGS sequence"/>
</dbReference>